<gene>
    <name evidence="2" type="ORF">Pla22_51610</name>
</gene>
<dbReference type="Proteomes" id="UP000316598">
    <property type="component" value="Unassembled WGS sequence"/>
</dbReference>
<organism evidence="2 3">
    <name type="scientific">Rubripirellula amarantea</name>
    <dbReference type="NCBI Taxonomy" id="2527999"/>
    <lineage>
        <taxon>Bacteria</taxon>
        <taxon>Pseudomonadati</taxon>
        <taxon>Planctomycetota</taxon>
        <taxon>Planctomycetia</taxon>
        <taxon>Pirellulales</taxon>
        <taxon>Pirellulaceae</taxon>
        <taxon>Rubripirellula</taxon>
    </lineage>
</organism>
<dbReference type="InterPro" id="IPR019282">
    <property type="entry name" value="Glycoamylase-like_cons_dom"/>
</dbReference>
<sequence length="440" mass="49036">MKRREFLAAGASLPCISSVLRSPSAHASSWGNTMTESDAAFLIDMQMRNYRFMVEAAHPETGFVSDRAASDGSWFSDHASSAACGFALTSHCVATEAGWIAREQGASHVRRLLDSLLNLAEHERGFLYHFFDRGSGMRRERSEASSIDTALLIAGSICAATTFADDDEITDLANKLYRRVEWSWMLGSNNLLHMGWLPETGMIPHQWDSYSELIILVLLAIGAPRHAIPGECWQAWRREPVLSYEGEGFLHYPPLFVHQYPMAYFDFRAVRSPSGRSYWDNAVRAHKAQIAFLRELGVRYPTQLSHYGDDLWGLTSSDSIDGYRDWGGPYQAGRFEPDRGIDGSIVPSAAAGGLAIVPEQALHTLREQQSRFGERVYGRYGFINVYNPVNNWVGRDVIGIDTGISLIMAENLRSGGVWNAFMKHEAPQRALELAGFTKAS</sequence>
<evidence type="ECO:0000313" key="3">
    <source>
        <dbReference type="Proteomes" id="UP000316598"/>
    </source>
</evidence>
<reference evidence="2 3" key="1">
    <citation type="submission" date="2019-02" db="EMBL/GenBank/DDBJ databases">
        <title>Deep-cultivation of Planctomycetes and their phenomic and genomic characterization uncovers novel biology.</title>
        <authorList>
            <person name="Wiegand S."/>
            <person name="Jogler M."/>
            <person name="Boedeker C."/>
            <person name="Pinto D."/>
            <person name="Vollmers J."/>
            <person name="Rivas-Marin E."/>
            <person name="Kohn T."/>
            <person name="Peeters S.H."/>
            <person name="Heuer A."/>
            <person name="Rast P."/>
            <person name="Oberbeckmann S."/>
            <person name="Bunk B."/>
            <person name="Jeske O."/>
            <person name="Meyerdierks A."/>
            <person name="Storesund J.E."/>
            <person name="Kallscheuer N."/>
            <person name="Luecker S."/>
            <person name="Lage O.M."/>
            <person name="Pohl T."/>
            <person name="Merkel B.J."/>
            <person name="Hornburger P."/>
            <person name="Mueller R.-W."/>
            <person name="Bruemmer F."/>
            <person name="Labrenz M."/>
            <person name="Spormann A.M."/>
            <person name="Op Den Camp H."/>
            <person name="Overmann J."/>
            <person name="Amann R."/>
            <person name="Jetten M.S.M."/>
            <person name="Mascher T."/>
            <person name="Medema M.H."/>
            <person name="Devos D.P."/>
            <person name="Kaster A.-K."/>
            <person name="Ovreas L."/>
            <person name="Rohde M."/>
            <person name="Galperin M.Y."/>
            <person name="Jogler C."/>
        </authorList>
    </citation>
    <scope>NUCLEOTIDE SEQUENCE [LARGE SCALE GENOMIC DNA]</scope>
    <source>
        <strain evidence="2 3">Pla22</strain>
    </source>
</reference>
<dbReference type="Pfam" id="PF10091">
    <property type="entry name" value="Glycoamylase"/>
    <property type="match status" value="1"/>
</dbReference>
<dbReference type="AlphaFoldDB" id="A0A5C5WBX9"/>
<proteinExistence type="predicted"/>
<accession>A0A5C5WBX9</accession>
<comment type="caution">
    <text evidence="2">The sequence shown here is derived from an EMBL/GenBank/DDBJ whole genome shotgun (WGS) entry which is preliminary data.</text>
</comment>
<feature type="domain" description="Glycoamylase-like" evidence="1">
    <location>
        <begin position="205"/>
        <end position="424"/>
    </location>
</feature>
<evidence type="ECO:0000259" key="1">
    <source>
        <dbReference type="Pfam" id="PF10091"/>
    </source>
</evidence>
<dbReference type="PIRSF" id="PIRSF028431">
    <property type="entry name" value="UCP028431"/>
    <property type="match status" value="1"/>
</dbReference>
<protein>
    <recommendedName>
        <fullName evidence="1">Glycoamylase-like domain-containing protein</fullName>
    </recommendedName>
</protein>
<dbReference type="InterPro" id="IPR016883">
    <property type="entry name" value="UCP028431"/>
</dbReference>
<evidence type="ECO:0000313" key="2">
    <source>
        <dbReference type="EMBL" id="TWT48160.1"/>
    </source>
</evidence>
<dbReference type="EMBL" id="SJPI01000004">
    <property type="protein sequence ID" value="TWT48160.1"/>
    <property type="molecule type" value="Genomic_DNA"/>
</dbReference>
<name>A0A5C5WBX9_9BACT</name>
<dbReference type="OrthoDB" id="5937621at2"/>
<keyword evidence="3" id="KW-1185">Reference proteome</keyword>
<dbReference type="Gene3D" id="1.50.10.140">
    <property type="match status" value="1"/>
</dbReference>